<dbReference type="CDD" id="cd00886">
    <property type="entry name" value="MogA_MoaB"/>
    <property type="match status" value="1"/>
</dbReference>
<gene>
    <name evidence="5" type="ORF">SAMN04490355_103818</name>
</gene>
<dbReference type="GO" id="GO:0030151">
    <property type="term" value="F:molybdenum ion binding"/>
    <property type="evidence" value="ECO:0007669"/>
    <property type="project" value="InterPro"/>
</dbReference>
<dbReference type="GO" id="GO:0006777">
    <property type="term" value="P:Mo-molybdopterin cofactor biosynthetic process"/>
    <property type="evidence" value="ECO:0007669"/>
    <property type="project" value="UniProtKB-KW"/>
</dbReference>
<comment type="function">
    <text evidence="1">May be involved in the biosynthesis of molybdopterin.</text>
</comment>
<dbReference type="Gene3D" id="3.40.980.10">
    <property type="entry name" value="MoaB/Mog-like domain"/>
    <property type="match status" value="1"/>
</dbReference>
<proteinExistence type="predicted"/>
<keyword evidence="3" id="KW-0501">Molybdenum cofactor biosynthesis</keyword>
<dbReference type="Pfam" id="PF03473">
    <property type="entry name" value="MOSC"/>
    <property type="match status" value="1"/>
</dbReference>
<accession>A0A1I4MW37</accession>
<dbReference type="SMART" id="SM00852">
    <property type="entry name" value="MoCF_biosynth"/>
    <property type="match status" value="1"/>
</dbReference>
<dbReference type="OrthoDB" id="9784492at2"/>
<dbReference type="SUPFAM" id="SSF53218">
    <property type="entry name" value="Molybdenum cofactor biosynthesis proteins"/>
    <property type="match status" value="1"/>
</dbReference>
<evidence type="ECO:0000313" key="5">
    <source>
        <dbReference type="EMBL" id="SFM07285.1"/>
    </source>
</evidence>
<dbReference type="PROSITE" id="PS51340">
    <property type="entry name" value="MOSC"/>
    <property type="match status" value="1"/>
</dbReference>
<evidence type="ECO:0000313" key="6">
    <source>
        <dbReference type="Proteomes" id="UP000199520"/>
    </source>
</evidence>
<evidence type="ECO:0000256" key="3">
    <source>
        <dbReference type="ARBA" id="ARBA00023150"/>
    </source>
</evidence>
<dbReference type="PANTHER" id="PTHR43764">
    <property type="entry name" value="MOLYBDENUM COFACTOR BIOSYNTHESIS"/>
    <property type="match status" value="1"/>
</dbReference>
<dbReference type="STRING" id="1123291.SAMN04490355_103818"/>
<dbReference type="GO" id="GO:0030170">
    <property type="term" value="F:pyridoxal phosphate binding"/>
    <property type="evidence" value="ECO:0007669"/>
    <property type="project" value="InterPro"/>
</dbReference>
<evidence type="ECO:0000256" key="1">
    <source>
        <dbReference type="ARBA" id="ARBA00003487"/>
    </source>
</evidence>
<dbReference type="GO" id="GO:0003824">
    <property type="term" value="F:catalytic activity"/>
    <property type="evidence" value="ECO:0007669"/>
    <property type="project" value="InterPro"/>
</dbReference>
<dbReference type="NCBIfam" id="TIGR00177">
    <property type="entry name" value="molyb_syn"/>
    <property type="match status" value="1"/>
</dbReference>
<dbReference type="UniPathway" id="UPA00344"/>
<feature type="domain" description="MOSC" evidence="4">
    <location>
        <begin position="19"/>
        <end position="147"/>
    </location>
</feature>
<dbReference type="RefSeq" id="WP_090940499.1">
    <property type="nucleotide sequence ID" value="NZ_FOTS01000038.1"/>
</dbReference>
<dbReference type="SUPFAM" id="SSF50800">
    <property type="entry name" value="PK beta-barrel domain-like"/>
    <property type="match status" value="1"/>
</dbReference>
<evidence type="ECO:0000256" key="2">
    <source>
        <dbReference type="ARBA" id="ARBA00005046"/>
    </source>
</evidence>
<dbReference type="InterPro" id="IPR051920">
    <property type="entry name" value="MPT_Adenylyltrnsfr/MoaC-Rel"/>
</dbReference>
<dbReference type="InterPro" id="IPR011037">
    <property type="entry name" value="Pyrv_Knase-like_insert_dom_sf"/>
</dbReference>
<protein>
    <submittedName>
        <fullName evidence="5">Molybdenum cofactor synthesis domain-containing protein</fullName>
    </submittedName>
</protein>
<dbReference type="Proteomes" id="UP000199520">
    <property type="component" value="Unassembled WGS sequence"/>
</dbReference>
<sequence length="315" mass="33915">MSAKITAVCISKEKGVRKENIGEACLIANWGMEGDAHAGKWHRQISLLSVDSIEKMKDIGRKKGLELVPGDFAENLTTEGLELFKLPVGTYLKTGESILEVTQIGKSCHHHCEIFKQVGQCVMPKEGIFTRVLVGGRVKAGDGIEIWQGIPVGIITASDKGAIGEREDTSAKEIEKLVPHIKGQVIDYRILPDDQDVLVEAMTEMVDQLGVGLLLTTGGTGFSPRDVTPEATLRVIEKAVPGLPEAMRRESAAISPRAMLSRAVAGIRGKCLIVNLPGSPKAVRECLEIILPVLPHALEILRGIGSECGAETDCK</sequence>
<dbReference type="InterPro" id="IPR001453">
    <property type="entry name" value="MoaB/Mog_dom"/>
</dbReference>
<reference evidence="6" key="1">
    <citation type="submission" date="2016-10" db="EMBL/GenBank/DDBJ databases">
        <authorList>
            <person name="Varghese N."/>
            <person name="Submissions S."/>
        </authorList>
    </citation>
    <scope>NUCLEOTIDE SEQUENCE [LARGE SCALE GENOMIC DNA]</scope>
    <source>
        <strain evidence="6">DSM 13327</strain>
    </source>
</reference>
<name>A0A1I4MW37_9FIRM</name>
<organism evidence="5 6">
    <name type="scientific">Pelosinus propionicus DSM 13327</name>
    <dbReference type="NCBI Taxonomy" id="1123291"/>
    <lineage>
        <taxon>Bacteria</taxon>
        <taxon>Bacillati</taxon>
        <taxon>Bacillota</taxon>
        <taxon>Negativicutes</taxon>
        <taxon>Selenomonadales</taxon>
        <taxon>Sporomusaceae</taxon>
        <taxon>Pelosinus</taxon>
    </lineage>
</organism>
<dbReference type="PROSITE" id="PS01078">
    <property type="entry name" value="MOCF_BIOSYNTHESIS_1"/>
    <property type="match status" value="1"/>
</dbReference>
<dbReference type="EMBL" id="FOTS01000038">
    <property type="protein sequence ID" value="SFM07285.1"/>
    <property type="molecule type" value="Genomic_DNA"/>
</dbReference>
<keyword evidence="6" id="KW-1185">Reference proteome</keyword>
<dbReference type="Pfam" id="PF00994">
    <property type="entry name" value="MoCF_biosynth"/>
    <property type="match status" value="1"/>
</dbReference>
<dbReference type="AlphaFoldDB" id="A0A1I4MW37"/>
<dbReference type="Gene3D" id="2.40.33.20">
    <property type="entry name" value="PK beta-barrel domain-like"/>
    <property type="match status" value="1"/>
</dbReference>
<dbReference type="PANTHER" id="PTHR43764:SF1">
    <property type="entry name" value="MOLYBDOPTERIN MOLYBDOTRANSFERASE"/>
    <property type="match status" value="1"/>
</dbReference>
<dbReference type="InterPro" id="IPR005302">
    <property type="entry name" value="MoCF_Sase_C"/>
</dbReference>
<comment type="pathway">
    <text evidence="2">Cofactor biosynthesis; molybdopterin biosynthesis.</text>
</comment>
<evidence type="ECO:0000259" key="4">
    <source>
        <dbReference type="PROSITE" id="PS51340"/>
    </source>
</evidence>
<dbReference type="InterPro" id="IPR008284">
    <property type="entry name" value="MoCF_biosynth_CS"/>
</dbReference>
<dbReference type="InterPro" id="IPR036425">
    <property type="entry name" value="MoaB/Mog-like_dom_sf"/>
</dbReference>